<evidence type="ECO:0000313" key="4">
    <source>
        <dbReference type="Proteomes" id="UP000001876"/>
    </source>
</evidence>
<dbReference type="eggNOG" id="ENOG502RXIW">
    <property type="taxonomic scope" value="Eukaryota"/>
</dbReference>
<dbReference type="GeneID" id="9688720"/>
<dbReference type="RefSeq" id="XP_003063280.1">
    <property type="nucleotide sequence ID" value="XM_003063234.1"/>
</dbReference>
<dbReference type="GO" id="GO:0016829">
    <property type="term" value="F:lyase activity"/>
    <property type="evidence" value="ECO:0007669"/>
    <property type="project" value="UniProtKB-KW"/>
</dbReference>
<dbReference type="STRING" id="564608.C1N661"/>
<dbReference type="CDD" id="cd03416">
    <property type="entry name" value="CbiX_SirB_N"/>
    <property type="match status" value="1"/>
</dbReference>
<keyword evidence="4" id="KW-1185">Reference proteome</keyword>
<accession>C1N661</accession>
<dbReference type="OMA" id="CPHLGLH"/>
<dbReference type="EMBL" id="GG663748">
    <property type="protein sequence ID" value="EEH52416.1"/>
    <property type="molecule type" value="Genomic_DNA"/>
</dbReference>
<dbReference type="Gene3D" id="3.40.50.1400">
    <property type="match status" value="1"/>
</dbReference>
<keyword evidence="1" id="KW-0479">Metal-binding</keyword>
<dbReference type="GO" id="GO:0046872">
    <property type="term" value="F:metal ion binding"/>
    <property type="evidence" value="ECO:0007669"/>
    <property type="project" value="UniProtKB-KW"/>
</dbReference>
<dbReference type="OrthoDB" id="3543at2759"/>
<organism evidence="4">
    <name type="scientific">Micromonas pusilla (strain CCMP1545)</name>
    <name type="common">Picoplanktonic green alga</name>
    <dbReference type="NCBI Taxonomy" id="564608"/>
    <lineage>
        <taxon>Eukaryota</taxon>
        <taxon>Viridiplantae</taxon>
        <taxon>Chlorophyta</taxon>
        <taxon>Mamiellophyceae</taxon>
        <taxon>Mamiellales</taxon>
        <taxon>Mamiellaceae</taxon>
        <taxon>Micromonas</taxon>
    </lineage>
</organism>
<dbReference type="PANTHER" id="PTHR33542">
    <property type="entry name" value="SIROHYDROCHLORIN FERROCHELATASE, CHLOROPLASTIC"/>
    <property type="match status" value="1"/>
</dbReference>
<proteinExistence type="predicted"/>
<sequence length="139" mass="15032">DTLGVVVVDHGSRRKASNELLARPSSEFVRMYVEHTGRGLVELAHMEIAEPSIDVAFARCVERGATLVAVSPFFLSPGRHWQEDIPKLTAAAAGKHPGVKYFVAAPIGLHPLMSTIVDSRLETCVKHLTEGGGKCDLCE</sequence>
<dbReference type="AlphaFoldDB" id="C1N661"/>
<dbReference type="InterPro" id="IPR050963">
    <property type="entry name" value="Sirohydro_Cobaltochel/CbiX"/>
</dbReference>
<dbReference type="KEGG" id="mpp:MICPUCDRAFT_11758"/>
<reference evidence="3 4" key="1">
    <citation type="journal article" date="2009" name="Science">
        <title>Green evolution and dynamic adaptations revealed by genomes of the marine picoeukaryotes Micromonas.</title>
        <authorList>
            <person name="Worden A.Z."/>
            <person name="Lee J.H."/>
            <person name="Mock T."/>
            <person name="Rouze P."/>
            <person name="Simmons M.P."/>
            <person name="Aerts A.L."/>
            <person name="Allen A.E."/>
            <person name="Cuvelier M.L."/>
            <person name="Derelle E."/>
            <person name="Everett M.V."/>
            <person name="Foulon E."/>
            <person name="Grimwood J."/>
            <person name="Gundlach H."/>
            <person name="Henrissat B."/>
            <person name="Napoli C."/>
            <person name="McDonald S.M."/>
            <person name="Parker M.S."/>
            <person name="Rombauts S."/>
            <person name="Salamov A."/>
            <person name="Von Dassow P."/>
            <person name="Badger J.H."/>
            <person name="Coutinho P.M."/>
            <person name="Demir E."/>
            <person name="Dubchak I."/>
            <person name="Gentemann C."/>
            <person name="Eikrem W."/>
            <person name="Gready J.E."/>
            <person name="John U."/>
            <person name="Lanier W."/>
            <person name="Lindquist E.A."/>
            <person name="Lucas S."/>
            <person name="Mayer K.F."/>
            <person name="Moreau H."/>
            <person name="Not F."/>
            <person name="Otillar R."/>
            <person name="Panaud O."/>
            <person name="Pangilinan J."/>
            <person name="Paulsen I."/>
            <person name="Piegu B."/>
            <person name="Poliakov A."/>
            <person name="Robbens S."/>
            <person name="Schmutz J."/>
            <person name="Toulza E."/>
            <person name="Wyss T."/>
            <person name="Zelensky A."/>
            <person name="Zhou K."/>
            <person name="Armbrust E.V."/>
            <person name="Bhattacharya D."/>
            <person name="Goodenough U.W."/>
            <person name="Van de Peer Y."/>
            <person name="Grigoriev I.V."/>
        </authorList>
    </citation>
    <scope>NUCLEOTIDE SEQUENCE [LARGE SCALE GENOMIC DNA]</scope>
    <source>
        <strain evidence="3 4">CCMP1545</strain>
    </source>
</reference>
<feature type="non-terminal residue" evidence="3">
    <location>
        <position position="1"/>
    </location>
</feature>
<dbReference type="InterPro" id="IPR002762">
    <property type="entry name" value="CbiX-like"/>
</dbReference>
<dbReference type="SUPFAM" id="SSF53800">
    <property type="entry name" value="Chelatase"/>
    <property type="match status" value="1"/>
</dbReference>
<gene>
    <name evidence="3" type="ORF">MICPUCDRAFT_11758</name>
</gene>
<dbReference type="Pfam" id="PF01903">
    <property type="entry name" value="CbiX"/>
    <property type="match status" value="1"/>
</dbReference>
<keyword evidence="2" id="KW-0456">Lyase</keyword>
<evidence type="ECO:0000313" key="3">
    <source>
        <dbReference type="EMBL" id="EEH52416.1"/>
    </source>
</evidence>
<protein>
    <submittedName>
        <fullName evidence="3">Predicted protein</fullName>
    </submittedName>
</protein>
<name>C1N661_MICPC</name>
<dbReference type="PANTHER" id="PTHR33542:SF3">
    <property type="entry name" value="SIROHYDROCHLORIN FERROCHELATASE, CHLOROPLASTIC"/>
    <property type="match status" value="1"/>
</dbReference>
<evidence type="ECO:0000256" key="2">
    <source>
        <dbReference type="ARBA" id="ARBA00023239"/>
    </source>
</evidence>
<evidence type="ECO:0000256" key="1">
    <source>
        <dbReference type="ARBA" id="ARBA00022723"/>
    </source>
</evidence>
<dbReference type="Proteomes" id="UP000001876">
    <property type="component" value="Unassembled WGS sequence"/>
</dbReference>
<feature type="non-terminal residue" evidence="3">
    <location>
        <position position="139"/>
    </location>
</feature>